<organism evidence="3 4">
    <name type="scientific">Anaeromyxobacter diazotrophicus</name>
    <dbReference type="NCBI Taxonomy" id="2590199"/>
    <lineage>
        <taxon>Bacteria</taxon>
        <taxon>Pseudomonadati</taxon>
        <taxon>Myxococcota</taxon>
        <taxon>Myxococcia</taxon>
        <taxon>Myxococcales</taxon>
        <taxon>Cystobacterineae</taxon>
        <taxon>Anaeromyxobacteraceae</taxon>
        <taxon>Anaeromyxobacter</taxon>
    </lineage>
</organism>
<name>A0A7I9VQZ9_9BACT</name>
<evidence type="ECO:0000259" key="2">
    <source>
        <dbReference type="Pfam" id="PF13185"/>
    </source>
</evidence>
<dbReference type="SUPFAM" id="SSF55781">
    <property type="entry name" value="GAF domain-like"/>
    <property type="match status" value="1"/>
</dbReference>
<accession>A0A7I9VQZ9</accession>
<feature type="domain" description="GAF" evidence="2">
    <location>
        <begin position="48"/>
        <end position="173"/>
    </location>
</feature>
<feature type="coiled-coil region" evidence="1">
    <location>
        <begin position="9"/>
        <end position="36"/>
    </location>
</feature>
<keyword evidence="4" id="KW-1185">Reference proteome</keyword>
<dbReference type="Gene3D" id="3.30.450.40">
    <property type="match status" value="1"/>
</dbReference>
<proteinExistence type="predicted"/>
<dbReference type="Proteomes" id="UP000503640">
    <property type="component" value="Unassembled WGS sequence"/>
</dbReference>
<protein>
    <recommendedName>
        <fullName evidence="2">GAF domain-containing protein</fullName>
    </recommendedName>
</protein>
<dbReference type="InterPro" id="IPR029016">
    <property type="entry name" value="GAF-like_dom_sf"/>
</dbReference>
<comment type="caution">
    <text evidence="3">The sequence shown here is derived from an EMBL/GenBank/DDBJ whole genome shotgun (WGS) entry which is preliminary data.</text>
</comment>
<evidence type="ECO:0000313" key="4">
    <source>
        <dbReference type="Proteomes" id="UP000503640"/>
    </source>
</evidence>
<reference evidence="4" key="1">
    <citation type="journal article" date="2020" name="Appl. Environ. Microbiol.">
        <title>Diazotrophic Anaeromyxobacter Isolates from Soils.</title>
        <authorList>
            <person name="Masuda Y."/>
            <person name="Yamanaka H."/>
            <person name="Xu Z.X."/>
            <person name="Shiratori Y."/>
            <person name="Aono T."/>
            <person name="Amachi S."/>
            <person name="Senoo K."/>
            <person name="Itoh H."/>
        </authorList>
    </citation>
    <scope>NUCLEOTIDE SEQUENCE [LARGE SCALE GENOMIC DNA]</scope>
    <source>
        <strain evidence="4">R267</strain>
    </source>
</reference>
<dbReference type="InterPro" id="IPR003018">
    <property type="entry name" value="GAF"/>
</dbReference>
<dbReference type="AlphaFoldDB" id="A0A7I9VQZ9"/>
<gene>
    <name evidence="3" type="ORF">AMYX_31380</name>
</gene>
<keyword evidence="1" id="KW-0175">Coiled coil</keyword>
<dbReference type="RefSeq" id="WP_176066896.1">
    <property type="nucleotide sequence ID" value="NZ_BJTG01000007.1"/>
</dbReference>
<evidence type="ECO:0000313" key="3">
    <source>
        <dbReference type="EMBL" id="GEJ58397.1"/>
    </source>
</evidence>
<dbReference type="EMBL" id="BJTG01000007">
    <property type="protein sequence ID" value="GEJ58397.1"/>
    <property type="molecule type" value="Genomic_DNA"/>
</dbReference>
<dbReference type="Pfam" id="PF13185">
    <property type="entry name" value="GAF_2"/>
    <property type="match status" value="1"/>
</dbReference>
<sequence length="185" mass="19628">MTTERGRRAEGVGREEEALRERLAGLEQQVVELGNACVVMERVHGALDRGAVLLAIQDVVINVIGSEELAIFEVADGGRLLRPVQSFGVEPRELAVGAGPVGRAASERRAWTILDGAPPEEEPRLTAVAPLSAGPHLTGVVAIWRMLAHKPVFGEADRAVLELLSRHGGAALHLTSPHAGRRAAA</sequence>
<evidence type="ECO:0000256" key="1">
    <source>
        <dbReference type="SAM" id="Coils"/>
    </source>
</evidence>